<protein>
    <submittedName>
        <fullName evidence="2">Uncharacterized protein</fullName>
    </submittedName>
</protein>
<feature type="region of interest" description="Disordered" evidence="1">
    <location>
        <begin position="224"/>
        <end position="246"/>
    </location>
</feature>
<gene>
    <name evidence="2" type="ORF">Pmani_018748</name>
</gene>
<sequence length="275" mass="30487">MTRSHLLQDERRELGSCLLDEADLSQVTYHQRCLMGPSPVPADHSLSTAVGEAVHIDFAQSETGLEYRYFHSALKYNLIRHIRNRHYDIVSPALQTQPNERENNKEVQIRPASSNQTSSYSGSDFLVEQLRSITSSSQEALTSLILDQRFSCLGAQAHQNSVSQVPLGNNNESANLPNREVCSSQNNDTSCLVNDDGKDLLSISHDLNIPPNMALANPHNQEASLSHNNEMSSGSQQMNPHTTHSESAVLNQDGQNLSSCEMQMLPNQNLQIPIE</sequence>
<proteinExistence type="predicted"/>
<reference evidence="2" key="1">
    <citation type="submission" date="2023-11" db="EMBL/GenBank/DDBJ databases">
        <title>Genome assemblies of two species of porcelain crab, Petrolisthes cinctipes and Petrolisthes manimaculis (Anomura: Porcellanidae).</title>
        <authorList>
            <person name="Angst P."/>
        </authorList>
    </citation>
    <scope>NUCLEOTIDE SEQUENCE</scope>
    <source>
        <strain evidence="2">PB745_02</strain>
        <tissue evidence="2">Gill</tissue>
    </source>
</reference>
<feature type="compositionally biased region" description="Basic and acidic residues" evidence="1">
    <location>
        <begin position="99"/>
        <end position="108"/>
    </location>
</feature>
<feature type="compositionally biased region" description="Polar residues" evidence="1">
    <location>
        <begin position="111"/>
        <end position="120"/>
    </location>
</feature>
<feature type="region of interest" description="Disordered" evidence="1">
    <location>
        <begin position="93"/>
        <end position="120"/>
    </location>
</feature>
<organism evidence="2 3">
    <name type="scientific">Petrolisthes manimaculis</name>
    <dbReference type="NCBI Taxonomy" id="1843537"/>
    <lineage>
        <taxon>Eukaryota</taxon>
        <taxon>Metazoa</taxon>
        <taxon>Ecdysozoa</taxon>
        <taxon>Arthropoda</taxon>
        <taxon>Crustacea</taxon>
        <taxon>Multicrustacea</taxon>
        <taxon>Malacostraca</taxon>
        <taxon>Eumalacostraca</taxon>
        <taxon>Eucarida</taxon>
        <taxon>Decapoda</taxon>
        <taxon>Pleocyemata</taxon>
        <taxon>Anomura</taxon>
        <taxon>Galatheoidea</taxon>
        <taxon>Porcellanidae</taxon>
        <taxon>Petrolisthes</taxon>
    </lineage>
</organism>
<evidence type="ECO:0000256" key="1">
    <source>
        <dbReference type="SAM" id="MobiDB-lite"/>
    </source>
</evidence>
<dbReference type="Proteomes" id="UP001292094">
    <property type="component" value="Unassembled WGS sequence"/>
</dbReference>
<comment type="caution">
    <text evidence="2">The sequence shown here is derived from an EMBL/GenBank/DDBJ whole genome shotgun (WGS) entry which is preliminary data.</text>
</comment>
<dbReference type="EMBL" id="JAWZYT010001729">
    <property type="protein sequence ID" value="KAK4309637.1"/>
    <property type="molecule type" value="Genomic_DNA"/>
</dbReference>
<name>A0AAE1PMB7_9EUCA</name>
<keyword evidence="3" id="KW-1185">Reference proteome</keyword>
<evidence type="ECO:0000313" key="3">
    <source>
        <dbReference type="Proteomes" id="UP001292094"/>
    </source>
</evidence>
<evidence type="ECO:0000313" key="2">
    <source>
        <dbReference type="EMBL" id="KAK4309637.1"/>
    </source>
</evidence>
<dbReference type="AlphaFoldDB" id="A0AAE1PMB7"/>
<accession>A0AAE1PMB7</accession>